<keyword evidence="5" id="KW-0963">Cytoplasm</keyword>
<evidence type="ECO:0000256" key="9">
    <source>
        <dbReference type="ARBA" id="ARBA00023055"/>
    </source>
</evidence>
<dbReference type="PANTHER" id="PTHR19308:SF14">
    <property type="entry name" value="START DOMAIN-CONTAINING PROTEIN"/>
    <property type="match status" value="1"/>
</dbReference>
<keyword evidence="4" id="KW-0813">Transport</keyword>
<dbReference type="EMBL" id="CAJNOR010007356">
    <property type="protein sequence ID" value="CAF1615704.1"/>
    <property type="molecule type" value="Genomic_DNA"/>
</dbReference>
<dbReference type="InterPro" id="IPR041951">
    <property type="entry name" value="STARD10_START"/>
</dbReference>
<evidence type="ECO:0000256" key="10">
    <source>
        <dbReference type="ARBA" id="ARBA00023069"/>
    </source>
</evidence>
<keyword evidence="9" id="KW-0445">Lipid transport</keyword>
<dbReference type="InterPro" id="IPR023393">
    <property type="entry name" value="START-like_dom_sf"/>
</dbReference>
<dbReference type="InterPro" id="IPR051213">
    <property type="entry name" value="START_lipid_transfer"/>
</dbReference>
<keyword evidence="11" id="KW-0446">Lipid-binding</keyword>
<dbReference type="AlphaFoldDB" id="A0A815K0S2"/>
<evidence type="ECO:0000256" key="2">
    <source>
        <dbReference type="ARBA" id="ARBA00004370"/>
    </source>
</evidence>
<evidence type="ECO:0000256" key="8">
    <source>
        <dbReference type="ARBA" id="ARBA00022990"/>
    </source>
</evidence>
<reference evidence="18" key="1">
    <citation type="submission" date="2021-02" db="EMBL/GenBank/DDBJ databases">
        <authorList>
            <person name="Nowell W R."/>
        </authorList>
    </citation>
    <scope>NUCLEOTIDE SEQUENCE</scope>
</reference>
<dbReference type="SUPFAM" id="SSF55961">
    <property type="entry name" value="Bet v1-like"/>
    <property type="match status" value="1"/>
</dbReference>
<evidence type="ECO:0000256" key="16">
    <source>
        <dbReference type="ARBA" id="ARBA00080073"/>
    </source>
</evidence>
<protein>
    <recommendedName>
        <fullName evidence="14">START domain-containing protein 10</fullName>
    </recommendedName>
    <alternativeName>
        <fullName evidence="15">PCTP-like protein</fullName>
    </alternativeName>
    <alternativeName>
        <fullName evidence="16">StAR-related lipid transfer protein 10</fullName>
    </alternativeName>
</protein>
<evidence type="ECO:0000313" key="18">
    <source>
        <dbReference type="EMBL" id="CAF1389372.1"/>
    </source>
</evidence>
<dbReference type="OrthoDB" id="5403181at2759"/>
<comment type="caution">
    <text evidence="18">The sequence shown here is derived from an EMBL/GenBank/DDBJ whole genome shotgun (WGS) entry which is preliminary data.</text>
</comment>
<dbReference type="Pfam" id="PF01852">
    <property type="entry name" value="START"/>
    <property type="match status" value="1"/>
</dbReference>
<dbReference type="PROSITE" id="PS50848">
    <property type="entry name" value="START"/>
    <property type="match status" value="1"/>
</dbReference>
<evidence type="ECO:0000256" key="14">
    <source>
        <dbReference type="ARBA" id="ARBA00070345"/>
    </source>
</evidence>
<sequence>MMKVGEVFLPDDEDYKYFKNECTNDDGWTVCYDKSSCRVATKKSDLSAFDVVRVQSEFKDISADLLYDVLHDGPYRAKWDSTMLESNDICIVSPNSDIGYYSVKSPPPFKNRDFVTQRVWLDFGRNQEKYILNHSVNHLREPPRKNFVRGISYLTGFLIIPKGSSSCTFYYMTQCDPGGSLPVWFVNKTSKVLVPKIIKKLAKACTKYDKWKSKNDPHLKPWLYPDQLTVPRLNPADLGTFNAQETLTASADTSEAAIGENAVQIDDLVKDD</sequence>
<evidence type="ECO:0000256" key="1">
    <source>
        <dbReference type="ARBA" id="ARBA00004230"/>
    </source>
</evidence>
<dbReference type="SMART" id="SM00234">
    <property type="entry name" value="START"/>
    <property type="match status" value="1"/>
</dbReference>
<dbReference type="GO" id="GO:0031514">
    <property type="term" value="C:motile cilium"/>
    <property type="evidence" value="ECO:0007669"/>
    <property type="project" value="UniProtKB-SubCell"/>
</dbReference>
<dbReference type="Proteomes" id="UP000663828">
    <property type="component" value="Unassembled WGS sequence"/>
</dbReference>
<evidence type="ECO:0000256" key="11">
    <source>
        <dbReference type="ARBA" id="ARBA00023121"/>
    </source>
</evidence>
<feature type="domain" description="START" evidence="17">
    <location>
        <begin position="23"/>
        <end position="210"/>
    </location>
</feature>
<evidence type="ECO:0000256" key="13">
    <source>
        <dbReference type="ARBA" id="ARBA00023273"/>
    </source>
</evidence>
<dbReference type="PANTHER" id="PTHR19308">
    <property type="entry name" value="PHOSPHATIDYLCHOLINE TRANSFER PROTEIN"/>
    <property type="match status" value="1"/>
</dbReference>
<evidence type="ECO:0000256" key="3">
    <source>
        <dbReference type="ARBA" id="ARBA00004496"/>
    </source>
</evidence>
<dbReference type="EMBL" id="CAJNOJ010000310">
    <property type="protein sequence ID" value="CAF1389372.1"/>
    <property type="molecule type" value="Genomic_DNA"/>
</dbReference>
<evidence type="ECO:0000256" key="5">
    <source>
        <dbReference type="ARBA" id="ARBA00022490"/>
    </source>
</evidence>
<dbReference type="GO" id="GO:0005829">
    <property type="term" value="C:cytosol"/>
    <property type="evidence" value="ECO:0007669"/>
    <property type="project" value="UniProtKB-ARBA"/>
</dbReference>
<evidence type="ECO:0000313" key="21">
    <source>
        <dbReference type="Proteomes" id="UP000663852"/>
    </source>
</evidence>
<keyword evidence="6" id="KW-0597">Phosphoprotein</keyword>
<keyword evidence="20" id="KW-1185">Reference proteome</keyword>
<dbReference type="Gene3D" id="3.30.530.20">
    <property type="match status" value="1"/>
</dbReference>
<name>A0A815K0S2_ADIRI</name>
<evidence type="ECO:0000256" key="7">
    <source>
        <dbReference type="ARBA" id="ARBA00022846"/>
    </source>
</evidence>
<evidence type="ECO:0000313" key="19">
    <source>
        <dbReference type="EMBL" id="CAF1615704.1"/>
    </source>
</evidence>
<comment type="subcellular location">
    <subcellularLocation>
        <location evidence="1">Cell projection</location>
        <location evidence="1">Cilium</location>
        <location evidence="1">Flagellum</location>
    </subcellularLocation>
    <subcellularLocation>
        <location evidence="3">Cytoplasm</location>
    </subcellularLocation>
    <subcellularLocation>
        <location evidence="2">Membrane</location>
    </subcellularLocation>
</comment>
<dbReference type="InterPro" id="IPR002913">
    <property type="entry name" value="START_lipid-bd_dom"/>
</dbReference>
<keyword evidence="10" id="KW-0969">Cilium</keyword>
<dbReference type="GO" id="GO:0008289">
    <property type="term" value="F:lipid binding"/>
    <property type="evidence" value="ECO:0007669"/>
    <property type="project" value="UniProtKB-KW"/>
</dbReference>
<keyword evidence="7" id="KW-0282">Flagellum</keyword>
<evidence type="ECO:0000256" key="6">
    <source>
        <dbReference type="ARBA" id="ARBA00022553"/>
    </source>
</evidence>
<keyword evidence="12" id="KW-0472">Membrane</keyword>
<organism evidence="18 21">
    <name type="scientific">Adineta ricciae</name>
    <name type="common">Rotifer</name>
    <dbReference type="NCBI Taxonomy" id="249248"/>
    <lineage>
        <taxon>Eukaryota</taxon>
        <taxon>Metazoa</taxon>
        <taxon>Spiralia</taxon>
        <taxon>Gnathifera</taxon>
        <taxon>Rotifera</taxon>
        <taxon>Eurotatoria</taxon>
        <taxon>Bdelloidea</taxon>
        <taxon>Adinetida</taxon>
        <taxon>Adinetidae</taxon>
        <taxon>Adineta</taxon>
    </lineage>
</organism>
<evidence type="ECO:0000259" key="17">
    <source>
        <dbReference type="PROSITE" id="PS50848"/>
    </source>
</evidence>
<evidence type="ECO:0000256" key="4">
    <source>
        <dbReference type="ARBA" id="ARBA00022448"/>
    </source>
</evidence>
<dbReference type="GO" id="GO:0016020">
    <property type="term" value="C:membrane"/>
    <property type="evidence" value="ECO:0007669"/>
    <property type="project" value="UniProtKB-SubCell"/>
</dbReference>
<dbReference type="CDD" id="cd08871">
    <property type="entry name" value="START_STARD10-like"/>
    <property type="match status" value="1"/>
</dbReference>
<evidence type="ECO:0000256" key="15">
    <source>
        <dbReference type="ARBA" id="ARBA00076937"/>
    </source>
</evidence>
<proteinExistence type="predicted"/>
<gene>
    <name evidence="18" type="ORF">EDS130_LOCUS35378</name>
    <name evidence="19" type="ORF">XAT740_LOCUS49525</name>
</gene>
<keyword evidence="8" id="KW-0007">Acetylation</keyword>
<keyword evidence="13" id="KW-0966">Cell projection</keyword>
<evidence type="ECO:0000313" key="20">
    <source>
        <dbReference type="Proteomes" id="UP000663828"/>
    </source>
</evidence>
<accession>A0A815K0S2</accession>
<evidence type="ECO:0000256" key="12">
    <source>
        <dbReference type="ARBA" id="ARBA00023136"/>
    </source>
</evidence>
<dbReference type="Proteomes" id="UP000663852">
    <property type="component" value="Unassembled WGS sequence"/>
</dbReference>
<dbReference type="FunFam" id="3.30.530.20:FF:000008">
    <property type="entry name" value="START domain containing 10"/>
    <property type="match status" value="1"/>
</dbReference>
<dbReference type="GO" id="GO:0006869">
    <property type="term" value="P:lipid transport"/>
    <property type="evidence" value="ECO:0007669"/>
    <property type="project" value="UniProtKB-KW"/>
</dbReference>